<dbReference type="EMBL" id="AYTS01000034">
    <property type="protein sequence ID" value="OOP57394.1"/>
    <property type="molecule type" value="Genomic_DNA"/>
</dbReference>
<evidence type="ECO:0000313" key="6">
    <source>
        <dbReference type="Proteomes" id="UP000189681"/>
    </source>
</evidence>
<dbReference type="GO" id="GO:0009307">
    <property type="term" value="P:DNA restriction-modification system"/>
    <property type="evidence" value="ECO:0007669"/>
    <property type="project" value="UniProtKB-KW"/>
</dbReference>
<name>A0A1V4AW85_9BACT</name>
<keyword evidence="2" id="KW-0680">Restriction system</keyword>
<evidence type="ECO:0000256" key="1">
    <source>
        <dbReference type="ARBA" id="ARBA00010923"/>
    </source>
</evidence>
<dbReference type="AlphaFoldDB" id="A0A1V4AW85"/>
<dbReference type="STRING" id="1004156.AYP45_03495"/>
<comment type="similarity">
    <text evidence="1">Belongs to the type-I restriction system S methylase family.</text>
</comment>
<reference evidence="5 6" key="1">
    <citation type="journal article" date="2017" name="Water Res.">
        <title>Discovery and metagenomic analysis of an anammox bacterial enrichment related to Candidatus "Brocadia caroliniensis" in a full-scale glycerol-fed nitritation-denitritation separate centrate treatment process.</title>
        <authorList>
            <person name="Park H."/>
            <person name="Brotto A.C."/>
            <person name="van Loosdrecht M.C."/>
            <person name="Chandran K."/>
        </authorList>
    </citation>
    <scope>NUCLEOTIDE SEQUENCE [LARGE SCALE GENOMIC DNA]</scope>
    <source>
        <strain evidence="5">26THWARD</strain>
    </source>
</reference>
<keyword evidence="3" id="KW-0238">DNA-binding</keyword>
<dbReference type="InterPro" id="IPR044946">
    <property type="entry name" value="Restrct_endonuc_typeI_TRD_sf"/>
</dbReference>
<organism evidence="5 6">
    <name type="scientific">Candidatus Brocadia carolinensis</name>
    <dbReference type="NCBI Taxonomy" id="1004156"/>
    <lineage>
        <taxon>Bacteria</taxon>
        <taxon>Pseudomonadati</taxon>
        <taxon>Planctomycetota</taxon>
        <taxon>Candidatus Brocadiia</taxon>
        <taxon>Candidatus Brocadiales</taxon>
        <taxon>Candidatus Brocadiaceae</taxon>
        <taxon>Candidatus Brocadia</taxon>
    </lineage>
</organism>
<dbReference type="InterPro" id="IPR000055">
    <property type="entry name" value="Restrct_endonuc_typeI_TRD"/>
</dbReference>
<sequence length="106" mass="11720">MSSDEWKVTTLGDIAQIIMGQSPAGEFCNDNREGIPLLNGPTEFSSYHPNPVQYTTDPKKVAEKGDLLFCVRGSTTGRMNWADRRYAIGRGLASLRHIKGSAFQPF</sequence>
<evidence type="ECO:0000256" key="2">
    <source>
        <dbReference type="ARBA" id="ARBA00022747"/>
    </source>
</evidence>
<protein>
    <recommendedName>
        <fullName evidence="4">Type I restriction modification DNA specificity domain-containing protein</fullName>
    </recommendedName>
</protein>
<comment type="caution">
    <text evidence="5">The sequence shown here is derived from an EMBL/GenBank/DDBJ whole genome shotgun (WGS) entry which is preliminary data.</text>
</comment>
<feature type="domain" description="Type I restriction modification DNA specificity" evidence="4">
    <location>
        <begin position="4"/>
        <end position="97"/>
    </location>
</feature>
<evidence type="ECO:0000256" key="3">
    <source>
        <dbReference type="ARBA" id="ARBA00023125"/>
    </source>
</evidence>
<dbReference type="Proteomes" id="UP000189681">
    <property type="component" value="Unassembled WGS sequence"/>
</dbReference>
<evidence type="ECO:0000259" key="4">
    <source>
        <dbReference type="Pfam" id="PF01420"/>
    </source>
</evidence>
<proteinExistence type="inferred from homology"/>
<accession>A0A1V4AW85</accession>
<dbReference type="GO" id="GO:0003677">
    <property type="term" value="F:DNA binding"/>
    <property type="evidence" value="ECO:0007669"/>
    <property type="project" value="UniProtKB-KW"/>
</dbReference>
<gene>
    <name evidence="5" type="ORF">AYP45_03495</name>
</gene>
<dbReference type="Gene3D" id="3.90.220.20">
    <property type="entry name" value="DNA methylase specificity domains"/>
    <property type="match status" value="1"/>
</dbReference>
<dbReference type="SUPFAM" id="SSF116734">
    <property type="entry name" value="DNA methylase specificity domain"/>
    <property type="match status" value="1"/>
</dbReference>
<dbReference type="Pfam" id="PF01420">
    <property type="entry name" value="Methylase_S"/>
    <property type="match status" value="1"/>
</dbReference>
<evidence type="ECO:0000313" key="5">
    <source>
        <dbReference type="EMBL" id="OOP57394.1"/>
    </source>
</evidence>